<sequence>MEVIRVVEIYLLVHKSYQKCLRMMLFEWENKSGY</sequence>
<reference evidence="1" key="1">
    <citation type="submission" date="2018-10" db="EMBL/GenBank/DDBJ databases">
        <title>Hidden diversity of soil giant viruses.</title>
        <authorList>
            <person name="Schulz F."/>
            <person name="Alteio L."/>
            <person name="Goudeau D."/>
            <person name="Ryan E.M."/>
            <person name="Malmstrom R.R."/>
            <person name="Blanchard J."/>
            <person name="Woyke T."/>
        </authorList>
    </citation>
    <scope>NUCLEOTIDE SEQUENCE</scope>
    <source>
        <strain evidence="1">HAV1</strain>
    </source>
</reference>
<protein>
    <submittedName>
        <fullName evidence="1">Uncharacterized protein</fullName>
    </submittedName>
</protein>
<accession>A0A3G5A526</accession>
<evidence type="ECO:0000313" key="1">
    <source>
        <dbReference type="EMBL" id="AYV80923.1"/>
    </source>
</evidence>
<organism evidence="1">
    <name type="scientific">Harvfovirus sp</name>
    <dbReference type="NCBI Taxonomy" id="2487768"/>
    <lineage>
        <taxon>Viruses</taxon>
        <taxon>Varidnaviria</taxon>
        <taxon>Bamfordvirae</taxon>
        <taxon>Nucleocytoviricota</taxon>
        <taxon>Megaviricetes</taxon>
        <taxon>Imitervirales</taxon>
        <taxon>Mimiviridae</taxon>
        <taxon>Klosneuvirinae</taxon>
    </lineage>
</organism>
<proteinExistence type="predicted"/>
<name>A0A3G5A526_9VIRU</name>
<gene>
    <name evidence="1" type="ORF">Harvfovirus10_21</name>
</gene>
<dbReference type="EMBL" id="MK072252">
    <property type="protein sequence ID" value="AYV80923.1"/>
    <property type="molecule type" value="Genomic_DNA"/>
</dbReference>